<dbReference type="InterPro" id="IPR014054">
    <property type="entry name" value="Phage_regulatory_Rha"/>
</dbReference>
<evidence type="ECO:0000259" key="1">
    <source>
        <dbReference type="Pfam" id="PF03374"/>
    </source>
</evidence>
<dbReference type="Pfam" id="PF03374">
    <property type="entry name" value="ANT"/>
    <property type="match status" value="1"/>
</dbReference>
<proteinExistence type="predicted"/>
<dbReference type="Proteomes" id="UP000194968">
    <property type="component" value="Unassembled WGS sequence"/>
</dbReference>
<name>A0A242NTF9_9GAMM</name>
<protein>
    <recommendedName>
        <fullName evidence="1">Antirepressor protein C-terminal domain-containing protein</fullName>
    </recommendedName>
</protein>
<evidence type="ECO:0000313" key="2">
    <source>
        <dbReference type="EMBL" id="OTQ48962.1"/>
    </source>
</evidence>
<feature type="domain" description="Antirepressor protein C-terminal" evidence="1">
    <location>
        <begin position="122"/>
        <end position="221"/>
    </location>
</feature>
<dbReference type="AlphaFoldDB" id="A0A242NTF9"/>
<organism evidence="2 3">
    <name type="scientific">Gilliamella apis</name>
    <dbReference type="NCBI Taxonomy" id="1970738"/>
    <lineage>
        <taxon>Bacteria</taxon>
        <taxon>Pseudomonadati</taxon>
        <taxon>Pseudomonadota</taxon>
        <taxon>Gammaproteobacteria</taxon>
        <taxon>Orbales</taxon>
        <taxon>Orbaceae</taxon>
        <taxon>Gilliamella</taxon>
    </lineage>
</organism>
<reference evidence="2 3" key="1">
    <citation type="submission" date="2017-03" db="EMBL/GenBank/DDBJ databases">
        <title>Comparative genomics of honeybee gut symbionts reveal geographically distinct and subgroup specific antibiotic resistance.</title>
        <authorList>
            <person name="Ludvigsen J."/>
            <person name="Porcellato D."/>
            <person name="Labee-Lund T.M."/>
            <person name="Amdam G.V."/>
            <person name="Rudi K."/>
        </authorList>
    </citation>
    <scope>NUCLEOTIDE SEQUENCE [LARGE SCALE GENOMIC DNA]</scope>
    <source>
        <strain evidence="2 3">A-4-12</strain>
    </source>
</reference>
<evidence type="ECO:0000313" key="3">
    <source>
        <dbReference type="Proteomes" id="UP000194968"/>
    </source>
</evidence>
<gene>
    <name evidence="2" type="ORF">B6D06_08465</name>
</gene>
<accession>A0A242NTF9</accession>
<dbReference type="Pfam" id="PF09669">
    <property type="entry name" value="Phage_pRha"/>
    <property type="match status" value="1"/>
</dbReference>
<dbReference type="EMBL" id="NASK01000099">
    <property type="protein sequence ID" value="OTQ48962.1"/>
    <property type="molecule type" value="Genomic_DNA"/>
</dbReference>
<dbReference type="InterPro" id="IPR005039">
    <property type="entry name" value="Ant_C"/>
</dbReference>
<dbReference type="GO" id="GO:0003677">
    <property type="term" value="F:DNA binding"/>
    <property type="evidence" value="ECO:0007669"/>
    <property type="project" value="InterPro"/>
</dbReference>
<comment type="caution">
    <text evidence="2">The sequence shown here is derived from an EMBL/GenBank/DDBJ whole genome shotgun (WGS) entry which is preliminary data.</text>
</comment>
<sequence length="227" mass="25949">MPSGNQLTMSSREIANLTGKLHAHVIRDINSMLNDLLKDDPNLDDEIKQNVTFEYDSREYVSNVWLGRKYIECLLTGYSSSLRMKVIKRLHELEDSVFQLPKTLPEALRAYADECEKNLKLESKIQEDAPKVAFVDNYVTSRNSKSLRETAKILKMSERALIDALIRDRFLYRLSGNLLPYSRPSIKSYFTVKTGSAENGHAYSQTRVTAEGISWIASRYASELMVN</sequence>